<sequence>MSDDPTRFAADLRRAFDAGTVAQAVRQPALDDLHARTGARRRMRMAGIALALAPLLGAAVIVPSTVGQPGPDQPVLEDVQGVQQLVFFSPAEAVAVREIGCTVRFTVTTDGGRSWSAEQASREPLACPTDPLTRASMLPGLQILDIRTYRIRVDGMWQLTRDSGTTWQPAASAVTMVDAFPPGARVLDCGVRCGLSPAAPFAIDPASGAVFQLRLTELAGWTPVAYTMAGERLWALLADSGLRSASRIAWSTDRGATWQSRSLEPDDMPYGVVAGPTGQAHVLFARRNDAHRAERLLRTTDGGVSWSSTATDLVGDGEQWPLAVTADGALITAEHSGSARASRDGTHFTRGPVAHITGGTPGNGAGHGLVWLWEQERPGTAYVTGDAGTWTAVPLPA</sequence>
<dbReference type="Proteomes" id="UP001058271">
    <property type="component" value="Chromosome"/>
</dbReference>
<keyword evidence="1" id="KW-1133">Transmembrane helix</keyword>
<evidence type="ECO:0000313" key="3">
    <source>
        <dbReference type="Proteomes" id="UP001058271"/>
    </source>
</evidence>
<reference evidence="2" key="1">
    <citation type="submission" date="2021-04" db="EMBL/GenBank/DDBJ databases">
        <title>Biosynthetic gene clusters of Dactylosporangioum roseum.</title>
        <authorList>
            <person name="Hartkoorn R.C."/>
            <person name="Beaudoing E."/>
            <person name="Hot D."/>
            <person name="Moureu S."/>
        </authorList>
    </citation>
    <scope>NUCLEOTIDE SEQUENCE</scope>
    <source>
        <strain evidence="2">NRRL B-16295</strain>
    </source>
</reference>
<dbReference type="RefSeq" id="WP_260728470.1">
    <property type="nucleotide sequence ID" value="NZ_BAAABS010000008.1"/>
</dbReference>
<protein>
    <recommendedName>
        <fullName evidence="4">Exo-alpha-sialidase</fullName>
    </recommendedName>
</protein>
<keyword evidence="1" id="KW-0472">Membrane</keyword>
<proteinExistence type="predicted"/>
<dbReference type="Gene3D" id="2.130.10.10">
    <property type="entry name" value="YVTN repeat-like/Quinoprotein amine dehydrogenase"/>
    <property type="match status" value="1"/>
</dbReference>
<evidence type="ECO:0008006" key="4">
    <source>
        <dbReference type="Google" id="ProtNLM"/>
    </source>
</evidence>
<dbReference type="SUPFAM" id="SSF110296">
    <property type="entry name" value="Oligoxyloglucan reducing end-specific cellobiohydrolase"/>
    <property type="match status" value="1"/>
</dbReference>
<organism evidence="2 3">
    <name type="scientific">Dactylosporangium roseum</name>
    <dbReference type="NCBI Taxonomy" id="47989"/>
    <lineage>
        <taxon>Bacteria</taxon>
        <taxon>Bacillati</taxon>
        <taxon>Actinomycetota</taxon>
        <taxon>Actinomycetes</taxon>
        <taxon>Micromonosporales</taxon>
        <taxon>Micromonosporaceae</taxon>
        <taxon>Dactylosporangium</taxon>
    </lineage>
</organism>
<accession>A0ABY5ZAK5</accession>
<evidence type="ECO:0000313" key="2">
    <source>
        <dbReference type="EMBL" id="UWZ39071.1"/>
    </source>
</evidence>
<dbReference type="InterPro" id="IPR015943">
    <property type="entry name" value="WD40/YVTN_repeat-like_dom_sf"/>
</dbReference>
<name>A0ABY5ZAK5_9ACTN</name>
<evidence type="ECO:0000256" key="1">
    <source>
        <dbReference type="SAM" id="Phobius"/>
    </source>
</evidence>
<gene>
    <name evidence="2" type="ORF">Drose_13100</name>
</gene>
<feature type="transmembrane region" description="Helical" evidence="1">
    <location>
        <begin position="46"/>
        <end position="66"/>
    </location>
</feature>
<dbReference type="EMBL" id="CP073721">
    <property type="protein sequence ID" value="UWZ39071.1"/>
    <property type="molecule type" value="Genomic_DNA"/>
</dbReference>
<keyword evidence="1" id="KW-0812">Transmembrane</keyword>
<keyword evidence="3" id="KW-1185">Reference proteome</keyword>